<feature type="domain" description="LysM" evidence="7">
    <location>
        <begin position="328"/>
        <end position="374"/>
    </location>
</feature>
<dbReference type="EMBL" id="VYYT01000060">
    <property type="protein sequence ID" value="KAK2773013.1"/>
    <property type="molecule type" value="Genomic_DNA"/>
</dbReference>
<evidence type="ECO:0000313" key="9">
    <source>
        <dbReference type="Proteomes" id="UP001281614"/>
    </source>
</evidence>
<evidence type="ECO:0000259" key="7">
    <source>
        <dbReference type="PROSITE" id="PS51782"/>
    </source>
</evidence>
<feature type="domain" description="LysM" evidence="7">
    <location>
        <begin position="425"/>
        <end position="471"/>
    </location>
</feature>
<dbReference type="InterPro" id="IPR052210">
    <property type="entry name" value="LysM1-like"/>
</dbReference>
<protein>
    <recommendedName>
        <fullName evidence="7">LysM domain-containing protein</fullName>
    </recommendedName>
</protein>
<feature type="domain" description="LysM" evidence="7">
    <location>
        <begin position="509"/>
        <end position="555"/>
    </location>
</feature>
<feature type="domain" description="LysM" evidence="7">
    <location>
        <begin position="131"/>
        <end position="177"/>
    </location>
</feature>
<dbReference type="AlphaFoldDB" id="A0AAD9YQ54"/>
<keyword evidence="2 6" id="KW-0732">Signal</keyword>
<feature type="chain" id="PRO_5042169318" description="LysM domain-containing protein" evidence="6">
    <location>
        <begin position="18"/>
        <end position="558"/>
    </location>
</feature>
<feature type="region of interest" description="Disordered" evidence="5">
    <location>
        <begin position="390"/>
        <end position="413"/>
    </location>
</feature>
<evidence type="ECO:0000256" key="1">
    <source>
        <dbReference type="ARBA" id="ARBA00022669"/>
    </source>
</evidence>
<dbReference type="GO" id="GO:0008061">
    <property type="term" value="F:chitin binding"/>
    <property type="evidence" value="ECO:0007669"/>
    <property type="project" value="UniProtKB-KW"/>
</dbReference>
<sequence length="558" mass="59805">MIFIVGYIQFLLALVLASPSDVGPRAVTGGCEAYSVQAGDTCASIATSTNATYAQIISWNPDITLECSRKYVLIAADVSNLAELEGDEICVSNPLGNYALPSNSQGVTTIVTTTAPAPTPTPDNTNSNCAEYHLVETGEDCSAFTTKFSITLKDFLFLNPQVWENCTNVWADYYYCVRPVGYISTYAGYLPPTITKEFIQTPTTDLPYVEDLFADYVSSEPLIEIANGTRLDCFEYIWLENVTDNTLADCWGLSWSRDVPSQDFILWNPSLRQDPPESDGAVDSYAYPCTLSASSSYCVALASSTAAPVETEAPPSPRAAGEIANCTSWYVPKDSDTCESVLRRTRLTLEQFHTYNPSVKSDCSGMVIGTYYCRSTEIYGWSPGLTTSTEDGSSATATATSTRPTGTSIATPTPVQDGMVSNCDKFYKVASGDGCWAIADSNGIALDDFYSWNPAVKTDCTGLLADVFVCVGLAASPTTTNPTPATTTTAAGVSTPTPIQDGMTTNCSKFYFVQSGDGCWAISDANGIALDNFYAWNPAVKTDCTGLQANVYVCIAVA</sequence>
<feature type="domain" description="LysM" evidence="7">
    <location>
        <begin position="32"/>
        <end position="78"/>
    </location>
</feature>
<evidence type="ECO:0000256" key="6">
    <source>
        <dbReference type="SAM" id="SignalP"/>
    </source>
</evidence>
<keyword evidence="3" id="KW-0843">Virulence</keyword>
<proteinExistence type="inferred from homology"/>
<dbReference type="InterPro" id="IPR036779">
    <property type="entry name" value="LysM_dom_sf"/>
</dbReference>
<dbReference type="Pfam" id="PF01476">
    <property type="entry name" value="LysM"/>
    <property type="match status" value="3"/>
</dbReference>
<organism evidence="8 9">
    <name type="scientific">Colletotrichum kahawae</name>
    <name type="common">Coffee berry disease fungus</name>
    <dbReference type="NCBI Taxonomy" id="34407"/>
    <lineage>
        <taxon>Eukaryota</taxon>
        <taxon>Fungi</taxon>
        <taxon>Dikarya</taxon>
        <taxon>Ascomycota</taxon>
        <taxon>Pezizomycotina</taxon>
        <taxon>Sordariomycetes</taxon>
        <taxon>Hypocreomycetidae</taxon>
        <taxon>Glomerellales</taxon>
        <taxon>Glomerellaceae</taxon>
        <taxon>Colletotrichum</taxon>
        <taxon>Colletotrichum gloeosporioides species complex</taxon>
    </lineage>
</organism>
<gene>
    <name evidence="8" type="ORF">CKAH01_13677</name>
</gene>
<evidence type="ECO:0000256" key="4">
    <source>
        <dbReference type="ARBA" id="ARBA00044955"/>
    </source>
</evidence>
<dbReference type="PROSITE" id="PS51782">
    <property type="entry name" value="LYSM"/>
    <property type="match status" value="5"/>
</dbReference>
<accession>A0AAD9YQ54</accession>
<dbReference type="PANTHER" id="PTHR34997:SF2">
    <property type="entry name" value="LYSM DOMAIN-CONTAINING PROTEIN-RELATED"/>
    <property type="match status" value="1"/>
</dbReference>
<dbReference type="SUPFAM" id="SSF54106">
    <property type="entry name" value="LysM domain"/>
    <property type="match status" value="3"/>
</dbReference>
<reference evidence="8" key="1">
    <citation type="submission" date="2023-02" db="EMBL/GenBank/DDBJ databases">
        <title>Colletotrichum kahawae CIFC_Que2 genome sequencing and assembly.</title>
        <authorList>
            <person name="Baroncelli R."/>
        </authorList>
    </citation>
    <scope>NUCLEOTIDE SEQUENCE</scope>
    <source>
        <strain evidence="8">CIFC_Que2</strain>
    </source>
</reference>
<dbReference type="InterPro" id="IPR018392">
    <property type="entry name" value="LysM"/>
</dbReference>
<feature type="signal peptide" evidence="6">
    <location>
        <begin position="1"/>
        <end position="17"/>
    </location>
</feature>
<dbReference type="PANTHER" id="PTHR34997">
    <property type="entry name" value="AM15"/>
    <property type="match status" value="1"/>
</dbReference>
<evidence type="ECO:0000256" key="3">
    <source>
        <dbReference type="ARBA" id="ARBA00023026"/>
    </source>
</evidence>
<evidence type="ECO:0000313" key="8">
    <source>
        <dbReference type="EMBL" id="KAK2773013.1"/>
    </source>
</evidence>
<feature type="compositionally biased region" description="Low complexity" evidence="5">
    <location>
        <begin position="390"/>
        <end position="408"/>
    </location>
</feature>
<dbReference type="CDD" id="cd00118">
    <property type="entry name" value="LysM"/>
    <property type="match status" value="5"/>
</dbReference>
<keyword evidence="1" id="KW-0147">Chitin-binding</keyword>
<name>A0AAD9YQ54_COLKA</name>
<keyword evidence="9" id="KW-1185">Reference proteome</keyword>
<dbReference type="Gene3D" id="3.10.350.10">
    <property type="entry name" value="LysM domain"/>
    <property type="match status" value="5"/>
</dbReference>
<evidence type="ECO:0000256" key="5">
    <source>
        <dbReference type="SAM" id="MobiDB-lite"/>
    </source>
</evidence>
<dbReference type="SMART" id="SM00257">
    <property type="entry name" value="LysM"/>
    <property type="match status" value="4"/>
</dbReference>
<evidence type="ECO:0000256" key="2">
    <source>
        <dbReference type="ARBA" id="ARBA00022729"/>
    </source>
</evidence>
<dbReference type="Proteomes" id="UP001281614">
    <property type="component" value="Unassembled WGS sequence"/>
</dbReference>
<comment type="similarity">
    <text evidence="4">Belongs to the secreted LysM effector family.</text>
</comment>
<comment type="caution">
    <text evidence="8">The sequence shown here is derived from an EMBL/GenBank/DDBJ whole genome shotgun (WGS) entry which is preliminary data.</text>
</comment>